<proteinExistence type="predicted"/>
<feature type="compositionally biased region" description="Polar residues" evidence="1">
    <location>
        <begin position="52"/>
        <end position="81"/>
    </location>
</feature>
<reference evidence="2" key="1">
    <citation type="submission" date="2019-12" db="EMBL/GenBank/DDBJ databases">
        <title>Genome sequencing and annotation of Brassica cretica.</title>
        <authorList>
            <person name="Studholme D.J."/>
            <person name="Sarris P.F."/>
        </authorList>
    </citation>
    <scope>NUCLEOTIDE SEQUENCE</scope>
    <source>
        <strain evidence="2">PFS-001/15</strain>
        <tissue evidence="2">Leaf</tissue>
    </source>
</reference>
<dbReference type="Proteomes" id="UP000712281">
    <property type="component" value="Unassembled WGS sequence"/>
</dbReference>
<feature type="compositionally biased region" description="Low complexity" evidence="1">
    <location>
        <begin position="37"/>
        <end position="50"/>
    </location>
</feature>
<name>A0A8S9KZ74_BRACR</name>
<evidence type="ECO:0000256" key="1">
    <source>
        <dbReference type="SAM" id="MobiDB-lite"/>
    </source>
</evidence>
<organism evidence="2 3">
    <name type="scientific">Brassica cretica</name>
    <name type="common">Mustard</name>
    <dbReference type="NCBI Taxonomy" id="69181"/>
    <lineage>
        <taxon>Eukaryota</taxon>
        <taxon>Viridiplantae</taxon>
        <taxon>Streptophyta</taxon>
        <taxon>Embryophyta</taxon>
        <taxon>Tracheophyta</taxon>
        <taxon>Spermatophyta</taxon>
        <taxon>Magnoliopsida</taxon>
        <taxon>eudicotyledons</taxon>
        <taxon>Gunneridae</taxon>
        <taxon>Pentapetalae</taxon>
        <taxon>rosids</taxon>
        <taxon>malvids</taxon>
        <taxon>Brassicales</taxon>
        <taxon>Brassicaceae</taxon>
        <taxon>Brassiceae</taxon>
        <taxon>Brassica</taxon>
    </lineage>
</organism>
<dbReference type="AlphaFoldDB" id="A0A8S9KZ74"/>
<dbReference type="EMBL" id="QGKW02000717">
    <property type="protein sequence ID" value="KAF2598613.1"/>
    <property type="molecule type" value="Genomic_DNA"/>
</dbReference>
<sequence>MLNTCPAVPDQKQQGNSTAILIRPCKFGTLIRRGKRSSSIDNNNSSSLDSRQPPSTHTPVSSTYTLLGTKSVTTESMSEIP</sequence>
<feature type="region of interest" description="Disordered" evidence="1">
    <location>
        <begin position="33"/>
        <end position="81"/>
    </location>
</feature>
<comment type="caution">
    <text evidence="2">The sequence shown here is derived from an EMBL/GenBank/DDBJ whole genome shotgun (WGS) entry which is preliminary data.</text>
</comment>
<accession>A0A8S9KZ74</accession>
<evidence type="ECO:0000313" key="3">
    <source>
        <dbReference type="Proteomes" id="UP000712281"/>
    </source>
</evidence>
<gene>
    <name evidence="2" type="ORF">F2Q68_00010590</name>
</gene>
<protein>
    <submittedName>
        <fullName evidence="2">Uncharacterized protein</fullName>
    </submittedName>
</protein>
<evidence type="ECO:0000313" key="2">
    <source>
        <dbReference type="EMBL" id="KAF2598613.1"/>
    </source>
</evidence>